<dbReference type="Proteomes" id="UP000276194">
    <property type="component" value="Unassembled WGS sequence"/>
</dbReference>
<dbReference type="PANTHER" id="PTHR39339">
    <property type="entry name" value="SLR1444 PROTEIN"/>
    <property type="match status" value="1"/>
</dbReference>
<accession>A0A3M5JEC5</accession>
<name>A0A3M5JEC5_PSEA0</name>
<sequence length="253" mass="28679">MSSMVDHLVAEVLALDVKLLACQARLAVSTDSEALHDLRTTVRRLRSVLRPLRENPAAAELEEAAKAVGQLTTPLRDMQVLAAFLEEQGLNEAAFKRNQYLGNACPRVATSPELSRLLKLIDQFPELLRLQQRQGMLRGLRKTIEKRMDKQWNKLRVAIAEPRHDRHDLRLLIKRVRYAAEAYPELSHQPKNMQARLKAAQGELGDWHDHLQWLAQAAEQPDLAPCIAGWQIGIVRAERKAEASLKRLAKACF</sequence>
<organism evidence="2 3">
    <name type="scientific">Pseudomonas amygdali pv. mori</name>
    <dbReference type="NCBI Taxonomy" id="34065"/>
    <lineage>
        <taxon>Bacteria</taxon>
        <taxon>Pseudomonadati</taxon>
        <taxon>Pseudomonadota</taxon>
        <taxon>Gammaproteobacteria</taxon>
        <taxon>Pseudomonadales</taxon>
        <taxon>Pseudomonadaceae</taxon>
        <taxon>Pseudomonas</taxon>
        <taxon>Pseudomonas amygdali</taxon>
    </lineage>
</organism>
<protein>
    <submittedName>
        <fullName evidence="2">Transglutaminase-like protein</fullName>
    </submittedName>
</protein>
<dbReference type="InterPro" id="IPR038186">
    <property type="entry name" value="CHAD_dom_sf"/>
</dbReference>
<evidence type="ECO:0000313" key="2">
    <source>
        <dbReference type="EMBL" id="RMT21559.1"/>
    </source>
</evidence>
<feature type="domain" description="CHAD" evidence="1">
    <location>
        <begin position="1"/>
        <end position="253"/>
    </location>
</feature>
<dbReference type="Gene3D" id="1.40.20.10">
    <property type="entry name" value="CHAD domain"/>
    <property type="match status" value="1"/>
</dbReference>
<evidence type="ECO:0000259" key="1">
    <source>
        <dbReference type="PROSITE" id="PS51708"/>
    </source>
</evidence>
<dbReference type="SMART" id="SM00880">
    <property type="entry name" value="CHAD"/>
    <property type="match status" value="1"/>
</dbReference>
<proteinExistence type="predicted"/>
<comment type="caution">
    <text evidence="2">The sequence shown here is derived from an EMBL/GenBank/DDBJ whole genome shotgun (WGS) entry which is preliminary data.</text>
</comment>
<dbReference type="Pfam" id="PF05235">
    <property type="entry name" value="CHAD"/>
    <property type="match status" value="1"/>
</dbReference>
<dbReference type="AlphaFoldDB" id="A0A3M5JEC5"/>
<reference evidence="2 3" key="1">
    <citation type="submission" date="2018-08" db="EMBL/GenBank/DDBJ databases">
        <title>Recombination of ecologically and evolutionarily significant loci maintains genetic cohesion in the Pseudomonas syringae species complex.</title>
        <authorList>
            <person name="Dillon M."/>
            <person name="Thakur S."/>
            <person name="Almeida R.N.D."/>
            <person name="Weir B.S."/>
            <person name="Guttman D.S."/>
        </authorList>
    </citation>
    <scope>NUCLEOTIDE SEQUENCE [LARGE SCALE GENOMIC DNA]</scope>
    <source>
        <strain evidence="2 3">ICMP 6941</strain>
    </source>
</reference>
<dbReference type="RefSeq" id="WP_122322108.1">
    <property type="nucleotide sequence ID" value="NZ_RBTD01000180.1"/>
</dbReference>
<evidence type="ECO:0000313" key="3">
    <source>
        <dbReference type="Proteomes" id="UP000276194"/>
    </source>
</evidence>
<dbReference type="PANTHER" id="PTHR39339:SF1">
    <property type="entry name" value="CHAD DOMAIN-CONTAINING PROTEIN"/>
    <property type="match status" value="1"/>
</dbReference>
<dbReference type="PROSITE" id="PS51708">
    <property type="entry name" value="CHAD"/>
    <property type="match status" value="1"/>
</dbReference>
<dbReference type="EMBL" id="RBTD01000180">
    <property type="protein sequence ID" value="RMT21559.1"/>
    <property type="molecule type" value="Genomic_DNA"/>
</dbReference>
<gene>
    <name evidence="2" type="ORF">ALP52_00275</name>
</gene>
<dbReference type="InterPro" id="IPR007899">
    <property type="entry name" value="CHAD_dom"/>
</dbReference>